<organism evidence="1 2">
    <name type="scientific">Mytilus coruscus</name>
    <name type="common">Sea mussel</name>
    <dbReference type="NCBI Taxonomy" id="42192"/>
    <lineage>
        <taxon>Eukaryota</taxon>
        <taxon>Metazoa</taxon>
        <taxon>Spiralia</taxon>
        <taxon>Lophotrochozoa</taxon>
        <taxon>Mollusca</taxon>
        <taxon>Bivalvia</taxon>
        <taxon>Autobranchia</taxon>
        <taxon>Pteriomorphia</taxon>
        <taxon>Mytilida</taxon>
        <taxon>Mytiloidea</taxon>
        <taxon>Mytilidae</taxon>
        <taxon>Mytilinae</taxon>
        <taxon>Mytilus</taxon>
    </lineage>
</organism>
<protein>
    <submittedName>
        <fullName evidence="1">Uncharacterized protein</fullName>
    </submittedName>
</protein>
<evidence type="ECO:0000313" key="2">
    <source>
        <dbReference type="Proteomes" id="UP000507470"/>
    </source>
</evidence>
<evidence type="ECO:0000313" key="1">
    <source>
        <dbReference type="EMBL" id="CAC5393861.1"/>
    </source>
</evidence>
<proteinExistence type="predicted"/>
<reference evidence="1 2" key="1">
    <citation type="submission" date="2020-06" db="EMBL/GenBank/DDBJ databases">
        <authorList>
            <person name="Li R."/>
            <person name="Bekaert M."/>
        </authorList>
    </citation>
    <scope>NUCLEOTIDE SEQUENCE [LARGE SCALE GENOMIC DNA]</scope>
    <source>
        <strain evidence="2">wild</strain>
    </source>
</reference>
<dbReference type="EMBL" id="CACVKT020005224">
    <property type="protein sequence ID" value="CAC5393861.1"/>
    <property type="molecule type" value="Genomic_DNA"/>
</dbReference>
<keyword evidence="2" id="KW-1185">Reference proteome</keyword>
<dbReference type="AlphaFoldDB" id="A0A6J8CE09"/>
<dbReference type="Proteomes" id="UP000507470">
    <property type="component" value="Unassembled WGS sequence"/>
</dbReference>
<name>A0A6J8CE09_MYTCO</name>
<sequence length="162" mass="18801">MPIMEQLEQVLDLIGATVQQGHDPANNYQSEHFEFSESMISAFSNSPTAQKYKSAYEMFQKARIILDQYTKSVVDTESDYDFLQPALHGYAEAYMCDNIWYDKFKPPENAPDLVDRYLIHRQDDILSDFCKHVFVNKSQHSGSEFSKFKHLQIAIRNESTES</sequence>
<accession>A0A6J8CE09</accession>
<gene>
    <name evidence="1" type="ORF">MCOR_28675</name>
</gene>